<feature type="non-terminal residue" evidence="1">
    <location>
        <position position="1"/>
    </location>
</feature>
<protein>
    <submittedName>
        <fullName evidence="1">Uncharacterized protein</fullName>
    </submittedName>
</protein>
<dbReference type="InterPro" id="IPR011050">
    <property type="entry name" value="Pectin_lyase_fold/virulence"/>
</dbReference>
<name>X1B3I9_9ZZZZ</name>
<organism evidence="1">
    <name type="scientific">marine sediment metagenome</name>
    <dbReference type="NCBI Taxonomy" id="412755"/>
    <lineage>
        <taxon>unclassified sequences</taxon>
        <taxon>metagenomes</taxon>
        <taxon>ecological metagenomes</taxon>
    </lineage>
</organism>
<dbReference type="EMBL" id="BART01011930">
    <property type="protein sequence ID" value="GAG89580.1"/>
    <property type="molecule type" value="Genomic_DNA"/>
</dbReference>
<gene>
    <name evidence="1" type="ORF">S01H4_25158</name>
</gene>
<dbReference type="SUPFAM" id="SSF51126">
    <property type="entry name" value="Pectin lyase-like"/>
    <property type="match status" value="1"/>
</dbReference>
<comment type="caution">
    <text evidence="1">The sequence shown here is derived from an EMBL/GenBank/DDBJ whole genome shotgun (WGS) entry which is preliminary data.</text>
</comment>
<accession>X1B3I9</accession>
<sequence length="193" mass="21712">ITFSNLVMDNVTGPVSMRLGGYLGYLRERKESLPIGTFRNVLISNIRARVAENSKPIFPNDGHEGEQRSCISITGIPGHNIEGITLSNIHITFPGGGTRQEAARRQIPELRDEYPEYFMFGILPCYGLYARHVTGLTLHKSCPRGYQSPQTRTKMPIARIKIRVNSKRVFEDKPFLNHGATTSCVSTELQHNR</sequence>
<dbReference type="InterPro" id="IPR012334">
    <property type="entry name" value="Pectin_lyas_fold"/>
</dbReference>
<reference evidence="1" key="1">
    <citation type="journal article" date="2014" name="Front. Microbiol.">
        <title>High frequency of phylogenetically diverse reductive dehalogenase-homologous genes in deep subseafloor sedimentary metagenomes.</title>
        <authorList>
            <person name="Kawai M."/>
            <person name="Futagami T."/>
            <person name="Toyoda A."/>
            <person name="Takaki Y."/>
            <person name="Nishi S."/>
            <person name="Hori S."/>
            <person name="Arai W."/>
            <person name="Tsubouchi T."/>
            <person name="Morono Y."/>
            <person name="Uchiyama I."/>
            <person name="Ito T."/>
            <person name="Fujiyama A."/>
            <person name="Inagaki F."/>
            <person name="Takami H."/>
        </authorList>
    </citation>
    <scope>NUCLEOTIDE SEQUENCE</scope>
    <source>
        <strain evidence="1">Expedition CK06-06</strain>
    </source>
</reference>
<dbReference type="AlphaFoldDB" id="X1B3I9"/>
<dbReference type="Gene3D" id="2.160.20.10">
    <property type="entry name" value="Single-stranded right-handed beta-helix, Pectin lyase-like"/>
    <property type="match status" value="1"/>
</dbReference>
<evidence type="ECO:0000313" key="1">
    <source>
        <dbReference type="EMBL" id="GAG89580.1"/>
    </source>
</evidence>
<proteinExistence type="predicted"/>